<accession>M1DJ12</accession>
<organism evidence="2 3">
    <name type="scientific">Solanum tuberosum</name>
    <name type="common">Potato</name>
    <dbReference type="NCBI Taxonomy" id="4113"/>
    <lineage>
        <taxon>Eukaryota</taxon>
        <taxon>Viridiplantae</taxon>
        <taxon>Streptophyta</taxon>
        <taxon>Embryophyta</taxon>
        <taxon>Tracheophyta</taxon>
        <taxon>Spermatophyta</taxon>
        <taxon>Magnoliopsida</taxon>
        <taxon>eudicotyledons</taxon>
        <taxon>Gunneridae</taxon>
        <taxon>Pentapetalae</taxon>
        <taxon>asterids</taxon>
        <taxon>lamiids</taxon>
        <taxon>Solanales</taxon>
        <taxon>Solanaceae</taxon>
        <taxon>Solanoideae</taxon>
        <taxon>Solaneae</taxon>
        <taxon>Solanum</taxon>
    </lineage>
</organism>
<dbReference type="HOGENOM" id="CLU_1790283_0_0_1"/>
<dbReference type="Proteomes" id="UP000011115">
    <property type="component" value="Unassembled WGS sequence"/>
</dbReference>
<sequence length="145" mass="16611">MTQEQLDKERERDENINKMLSQMELLQAQVLENREKPKGARGVFRVEEGYSSGYSKPVENQGVGDFARLRLLRRFAEKCGVLFDIGANALCDEITLNIIEEQSKDTNRQKGTTQAEEGEKRKPDDHQENSANRRVAPRPPNLTEH</sequence>
<name>M1DJ12_SOLTU</name>
<keyword evidence="3" id="KW-1185">Reference proteome</keyword>
<dbReference type="InParanoid" id="M1DJ12"/>
<proteinExistence type="predicted"/>
<dbReference type="AlphaFoldDB" id="M1DJ12"/>
<feature type="compositionally biased region" description="Basic and acidic residues" evidence="1">
    <location>
        <begin position="117"/>
        <end position="128"/>
    </location>
</feature>
<reference evidence="2" key="2">
    <citation type="submission" date="2015-06" db="UniProtKB">
        <authorList>
            <consortium name="EnsemblPlants"/>
        </authorList>
    </citation>
    <scope>IDENTIFICATION</scope>
    <source>
        <strain evidence="2">DM1-3 516 R44</strain>
    </source>
</reference>
<evidence type="ECO:0000256" key="1">
    <source>
        <dbReference type="SAM" id="MobiDB-lite"/>
    </source>
</evidence>
<evidence type="ECO:0000313" key="2">
    <source>
        <dbReference type="EnsemblPlants" id="PGSC0003DMT400089835"/>
    </source>
</evidence>
<dbReference type="PaxDb" id="4113-PGSC0003DMT400089835"/>
<evidence type="ECO:0000313" key="3">
    <source>
        <dbReference type="Proteomes" id="UP000011115"/>
    </source>
</evidence>
<reference evidence="3" key="1">
    <citation type="journal article" date="2011" name="Nature">
        <title>Genome sequence and analysis of the tuber crop potato.</title>
        <authorList>
            <consortium name="The Potato Genome Sequencing Consortium"/>
        </authorList>
    </citation>
    <scope>NUCLEOTIDE SEQUENCE [LARGE SCALE GENOMIC DNA]</scope>
    <source>
        <strain evidence="3">cv. DM1-3 516 R44</strain>
    </source>
</reference>
<feature type="region of interest" description="Disordered" evidence="1">
    <location>
        <begin position="99"/>
        <end position="145"/>
    </location>
</feature>
<dbReference type="Gramene" id="PGSC0003DMT400089835">
    <property type="protein sequence ID" value="PGSC0003DMT400089835"/>
    <property type="gene ID" value="PGSC0003DMG400039406"/>
</dbReference>
<dbReference type="EnsemblPlants" id="PGSC0003DMT400089835">
    <property type="protein sequence ID" value="PGSC0003DMT400089835"/>
    <property type="gene ID" value="PGSC0003DMG400039406"/>
</dbReference>
<protein>
    <submittedName>
        <fullName evidence="2">Uncharacterized protein</fullName>
    </submittedName>
</protein>